<dbReference type="InterPro" id="IPR037121">
    <property type="entry name" value="Ribosomal_bL25_C"/>
</dbReference>
<feature type="compositionally biased region" description="Acidic residues" evidence="6">
    <location>
        <begin position="209"/>
        <end position="225"/>
    </location>
</feature>
<dbReference type="GO" id="GO:0003735">
    <property type="term" value="F:structural constituent of ribosome"/>
    <property type="evidence" value="ECO:0007669"/>
    <property type="project" value="InterPro"/>
</dbReference>
<dbReference type="SUPFAM" id="SSF50715">
    <property type="entry name" value="Ribosomal protein L25-like"/>
    <property type="match status" value="1"/>
</dbReference>
<dbReference type="HAMAP" id="MF_01334">
    <property type="entry name" value="Ribosomal_bL25_CTC"/>
    <property type="match status" value="1"/>
</dbReference>
<evidence type="ECO:0000259" key="8">
    <source>
        <dbReference type="Pfam" id="PF14693"/>
    </source>
</evidence>
<sequence length="225" mass="24590">MSDRMELTAEVRIDVGKGASRRLRRNADLVPGVVYGAGKEAVSITIPHKELHKASESESFYSQILTLKTGSESEPVILKDLQRHPARDRLMHADFYRIRMDQKITVEIQLHFLNEENCVGVKQEGGVVSRTMTSVEVNCLPTDLPEFIEVDIAALTLGSALHLSDIVLPENVEIPALALGDDHDNVVVSVQAVRATLEDDEVAEKSDESETGDADTAEGEGGDES</sequence>
<comment type="function">
    <text evidence="5">This is one of the proteins that binds to the 5S RNA in the ribosome where it forms part of the central protuberance.</text>
</comment>
<dbReference type="Pfam" id="PF01386">
    <property type="entry name" value="Ribosomal_L25p"/>
    <property type="match status" value="1"/>
</dbReference>
<dbReference type="InterPro" id="IPR011035">
    <property type="entry name" value="Ribosomal_bL25/Gln-tRNA_synth"/>
</dbReference>
<dbReference type="AlphaFoldDB" id="A0A2A5WSQ9"/>
<gene>
    <name evidence="5" type="primary">rplY</name>
    <name evidence="5" type="synonym">ctc</name>
    <name evidence="9" type="ORF">CNE99_05630</name>
</gene>
<dbReference type="PANTHER" id="PTHR33284:SF1">
    <property type="entry name" value="RIBOSOMAL PROTEIN L25_GLN-TRNA SYNTHETASE, ANTI-CODON-BINDING DOMAIN-CONTAINING PROTEIN"/>
    <property type="match status" value="1"/>
</dbReference>
<dbReference type="NCBIfam" id="NF004130">
    <property type="entry name" value="PRK05618.1-5"/>
    <property type="match status" value="1"/>
</dbReference>
<evidence type="ECO:0000256" key="6">
    <source>
        <dbReference type="SAM" id="MobiDB-lite"/>
    </source>
</evidence>
<dbReference type="PANTHER" id="PTHR33284">
    <property type="entry name" value="RIBOSOMAL PROTEIN L25/GLN-TRNA SYNTHETASE, ANTI-CODON-BINDING DOMAIN-CONTAINING PROTEIN"/>
    <property type="match status" value="1"/>
</dbReference>
<dbReference type="InterPro" id="IPR020056">
    <property type="entry name" value="Rbsml_bL25/Gln-tRNA_synth_N"/>
</dbReference>
<keyword evidence="2 5" id="KW-0694">RNA-binding</keyword>
<evidence type="ECO:0000313" key="9">
    <source>
        <dbReference type="EMBL" id="PDH39441.1"/>
    </source>
</evidence>
<feature type="region of interest" description="Disordered" evidence="6">
    <location>
        <begin position="198"/>
        <end position="225"/>
    </location>
</feature>
<keyword evidence="1 5" id="KW-0699">rRNA-binding</keyword>
<comment type="subunit">
    <text evidence="5">Part of the 50S ribosomal subunit; part of the 5S rRNA/L5/L18/L25 subcomplex. Contacts the 5S rRNA. Binds to the 5S rRNA independently of L5 and L18.</text>
</comment>
<dbReference type="NCBIfam" id="NF004612">
    <property type="entry name" value="PRK05943.1"/>
    <property type="match status" value="1"/>
</dbReference>
<dbReference type="Pfam" id="PF14693">
    <property type="entry name" value="Ribosomal_TL5_C"/>
    <property type="match status" value="1"/>
</dbReference>
<feature type="domain" description="Large ribosomal subunit protein bL25 L25" evidence="7">
    <location>
        <begin position="7"/>
        <end position="95"/>
    </location>
</feature>
<evidence type="ECO:0000259" key="7">
    <source>
        <dbReference type="Pfam" id="PF01386"/>
    </source>
</evidence>
<dbReference type="GO" id="GO:0006412">
    <property type="term" value="P:translation"/>
    <property type="evidence" value="ECO:0007669"/>
    <property type="project" value="UniProtKB-UniRule"/>
</dbReference>
<keyword evidence="4 5" id="KW-0687">Ribonucleoprotein</keyword>
<protein>
    <recommendedName>
        <fullName evidence="5">Large ribosomal subunit protein bL25</fullName>
    </recommendedName>
    <alternativeName>
        <fullName evidence="5">General stress protein CTC</fullName>
    </alternativeName>
</protein>
<evidence type="ECO:0000256" key="5">
    <source>
        <dbReference type="HAMAP-Rule" id="MF_01334"/>
    </source>
</evidence>
<feature type="domain" description="Large ribosomal subunit protein bL25 beta" evidence="8">
    <location>
        <begin position="103"/>
        <end position="193"/>
    </location>
</feature>
<evidence type="ECO:0000256" key="4">
    <source>
        <dbReference type="ARBA" id="ARBA00023274"/>
    </source>
</evidence>
<keyword evidence="3 5" id="KW-0689">Ribosomal protein</keyword>
<dbReference type="Gene3D" id="2.170.120.20">
    <property type="entry name" value="Ribosomal protein L25, beta domain"/>
    <property type="match status" value="1"/>
</dbReference>
<name>A0A2A5WSQ9_9GAMM</name>
<dbReference type="InterPro" id="IPR020057">
    <property type="entry name" value="Ribosomal_bL25_b-dom"/>
</dbReference>
<dbReference type="NCBIfam" id="TIGR00731">
    <property type="entry name" value="bL25_bact_ctc"/>
    <property type="match status" value="1"/>
</dbReference>
<dbReference type="EMBL" id="NTKD01000024">
    <property type="protein sequence ID" value="PDH39441.1"/>
    <property type="molecule type" value="Genomic_DNA"/>
</dbReference>
<evidence type="ECO:0000313" key="10">
    <source>
        <dbReference type="Proteomes" id="UP000219327"/>
    </source>
</evidence>
<evidence type="ECO:0000256" key="2">
    <source>
        <dbReference type="ARBA" id="ARBA00022884"/>
    </source>
</evidence>
<evidence type="ECO:0000256" key="1">
    <source>
        <dbReference type="ARBA" id="ARBA00022730"/>
    </source>
</evidence>
<dbReference type="CDD" id="cd00495">
    <property type="entry name" value="Ribosomal_L25_TL5_CTC"/>
    <property type="match status" value="1"/>
</dbReference>
<comment type="caution">
    <text evidence="9">The sequence shown here is derived from an EMBL/GenBank/DDBJ whole genome shotgun (WGS) entry which is preliminary data.</text>
</comment>
<dbReference type="Gene3D" id="2.40.240.10">
    <property type="entry name" value="Ribosomal Protein L25, Chain P"/>
    <property type="match status" value="1"/>
</dbReference>
<dbReference type="InterPro" id="IPR001021">
    <property type="entry name" value="Ribosomal_bL25_long"/>
</dbReference>
<dbReference type="InterPro" id="IPR020930">
    <property type="entry name" value="Ribosomal_uL5_bac-type"/>
</dbReference>
<dbReference type="Proteomes" id="UP000219327">
    <property type="component" value="Unassembled WGS sequence"/>
</dbReference>
<dbReference type="GO" id="GO:0008097">
    <property type="term" value="F:5S rRNA binding"/>
    <property type="evidence" value="ECO:0007669"/>
    <property type="project" value="InterPro"/>
</dbReference>
<accession>A0A2A5WSQ9</accession>
<proteinExistence type="inferred from homology"/>
<dbReference type="GO" id="GO:0022625">
    <property type="term" value="C:cytosolic large ribosomal subunit"/>
    <property type="evidence" value="ECO:0007669"/>
    <property type="project" value="TreeGrafter"/>
</dbReference>
<organism evidence="9 10">
    <name type="scientific">OM182 bacterium MED-G24</name>
    <dbReference type="NCBI Taxonomy" id="1986255"/>
    <lineage>
        <taxon>Bacteria</taxon>
        <taxon>Pseudomonadati</taxon>
        <taxon>Pseudomonadota</taxon>
        <taxon>Gammaproteobacteria</taxon>
        <taxon>OMG group</taxon>
        <taxon>OM182 clade</taxon>
    </lineage>
</organism>
<dbReference type="InterPro" id="IPR029751">
    <property type="entry name" value="Ribosomal_L25_dom"/>
</dbReference>
<comment type="similarity">
    <text evidence="5">Belongs to the bacterial ribosomal protein bL25 family. CTC subfamily.</text>
</comment>
<dbReference type="NCBIfam" id="NF004128">
    <property type="entry name" value="PRK05618.1-2"/>
    <property type="match status" value="1"/>
</dbReference>
<reference evidence="9 10" key="1">
    <citation type="submission" date="2017-08" db="EMBL/GenBank/DDBJ databases">
        <title>Fine stratification of microbial communities through a metagenomic profile of the photic zone.</title>
        <authorList>
            <person name="Haro-Moreno J.M."/>
            <person name="Lopez-Perez M."/>
            <person name="De La Torre J."/>
            <person name="Picazo A."/>
            <person name="Camacho A."/>
            <person name="Rodriguez-Valera F."/>
        </authorList>
    </citation>
    <scope>NUCLEOTIDE SEQUENCE [LARGE SCALE GENOMIC DNA]</scope>
    <source>
        <strain evidence="9">MED-G24</strain>
    </source>
</reference>
<evidence type="ECO:0000256" key="3">
    <source>
        <dbReference type="ARBA" id="ARBA00022980"/>
    </source>
</evidence>